<sequence length="240" mass="26254">MKINVKGAIIPNDDKWIYEMLEMDATSPKDIADSLPDTNEDIDVIINSGGGDVYSGSEIYTSLKTYPGKVNIKIVGVAASAASVIAMAGDHIEISPTAQIMIHNAWTMAMGDINEMQKTVDMLDGVNRGIANAYINKTGKTEDEILSLMNKETWFNAQDAVEHGFADSKMFDEAAPRLVANSGQMLSDDVINRVTALVSKTPEMKIDIDAIANKVIEKMNNTNEKPKNTVNESGFNRFLF</sequence>
<dbReference type="PANTHER" id="PTHR10381">
    <property type="entry name" value="ATP-DEPENDENT CLP PROTEASE PROTEOLYTIC SUBUNIT"/>
    <property type="match status" value="1"/>
</dbReference>
<evidence type="ECO:0000313" key="8">
    <source>
        <dbReference type="Proteomes" id="UP000236509"/>
    </source>
</evidence>
<dbReference type="AlphaFoldDB" id="A0A7U7PWW6"/>
<dbReference type="GeneID" id="66840188"/>
<evidence type="ECO:0000256" key="1">
    <source>
        <dbReference type="ARBA" id="ARBA00007039"/>
    </source>
</evidence>
<keyword evidence="4" id="KW-0378">Hydrolase</keyword>
<dbReference type="SUPFAM" id="SSF52096">
    <property type="entry name" value="ClpP/crotonase"/>
    <property type="match status" value="1"/>
</dbReference>
<proteinExistence type="inferred from homology"/>
<protein>
    <recommendedName>
        <fullName evidence="6">ATP-dependent Clp protease proteolytic subunit</fullName>
    </recommendedName>
</protein>
<evidence type="ECO:0000256" key="5">
    <source>
        <dbReference type="ARBA" id="ARBA00022825"/>
    </source>
</evidence>
<evidence type="ECO:0000256" key="3">
    <source>
        <dbReference type="ARBA" id="ARBA00022670"/>
    </source>
</evidence>
<dbReference type="Pfam" id="PF00574">
    <property type="entry name" value="CLP_protease"/>
    <property type="match status" value="1"/>
</dbReference>
<dbReference type="KEGG" id="suh:SAMSHR1132_18050"/>
<evidence type="ECO:0000256" key="2">
    <source>
        <dbReference type="ARBA" id="ARBA00022490"/>
    </source>
</evidence>
<dbReference type="PANTHER" id="PTHR10381:SF70">
    <property type="entry name" value="ATP-DEPENDENT CLP PROTEASE PROTEOLYTIC SUBUNIT"/>
    <property type="match status" value="1"/>
</dbReference>
<dbReference type="Gene3D" id="3.90.226.10">
    <property type="entry name" value="2-enoyl-CoA Hydratase, Chain A, domain 1"/>
    <property type="match status" value="1"/>
</dbReference>
<dbReference type="NCBIfam" id="NF045542">
    <property type="entry name" value="Clp_rel_HeadMat"/>
    <property type="match status" value="1"/>
</dbReference>
<comment type="similarity">
    <text evidence="1 6">Belongs to the peptidase S14 family.</text>
</comment>
<dbReference type="GO" id="GO:0004176">
    <property type="term" value="F:ATP-dependent peptidase activity"/>
    <property type="evidence" value="ECO:0007669"/>
    <property type="project" value="InterPro"/>
</dbReference>
<keyword evidence="3 7" id="KW-0645">Protease</keyword>
<dbReference type="InterPro" id="IPR023562">
    <property type="entry name" value="ClpP/TepA"/>
</dbReference>
<comment type="caution">
    <text evidence="7">The sequence shown here is derived from an EMBL/GenBank/DDBJ whole genome shotgun (WGS) entry which is preliminary data.</text>
</comment>
<dbReference type="GO" id="GO:0004252">
    <property type="term" value="F:serine-type endopeptidase activity"/>
    <property type="evidence" value="ECO:0007669"/>
    <property type="project" value="InterPro"/>
</dbReference>
<dbReference type="PRINTS" id="PR00127">
    <property type="entry name" value="CLPPROTEASEP"/>
</dbReference>
<dbReference type="InterPro" id="IPR029045">
    <property type="entry name" value="ClpP/crotonase-like_dom_sf"/>
</dbReference>
<dbReference type="Proteomes" id="UP000236509">
    <property type="component" value="Unassembled WGS sequence"/>
</dbReference>
<evidence type="ECO:0000313" key="7">
    <source>
        <dbReference type="EMBL" id="CRI10712.1"/>
    </source>
</evidence>
<organism evidence="7 8">
    <name type="scientific">Staphylococcus argenteus</name>
    <dbReference type="NCBI Taxonomy" id="985002"/>
    <lineage>
        <taxon>Bacteria</taxon>
        <taxon>Bacillati</taxon>
        <taxon>Bacillota</taxon>
        <taxon>Bacilli</taxon>
        <taxon>Bacillales</taxon>
        <taxon>Staphylococcaceae</taxon>
        <taxon>Staphylococcus</taxon>
    </lineage>
</organism>
<name>A0A7U7PWW6_9STAP</name>
<dbReference type="GO" id="GO:0006515">
    <property type="term" value="P:protein quality control for misfolded or incompletely synthesized proteins"/>
    <property type="evidence" value="ECO:0007669"/>
    <property type="project" value="TreeGrafter"/>
</dbReference>
<gene>
    <name evidence="7" type="ORF">BN1326_100104</name>
</gene>
<dbReference type="GO" id="GO:0009368">
    <property type="term" value="C:endopeptidase Clp complex"/>
    <property type="evidence" value="ECO:0007669"/>
    <property type="project" value="TreeGrafter"/>
</dbReference>
<accession>A0A7U7PWW6</accession>
<keyword evidence="5" id="KW-0720">Serine protease</keyword>
<evidence type="ECO:0000256" key="4">
    <source>
        <dbReference type="ARBA" id="ARBA00022801"/>
    </source>
</evidence>
<dbReference type="EMBL" id="CVOU01000002">
    <property type="protein sequence ID" value="CRI10712.1"/>
    <property type="molecule type" value="Genomic_DNA"/>
</dbReference>
<dbReference type="CDD" id="cd07016">
    <property type="entry name" value="S14_ClpP_1"/>
    <property type="match status" value="1"/>
</dbReference>
<dbReference type="RefSeq" id="WP_000700968.1">
    <property type="nucleotide sequence ID" value="NC_016941.1"/>
</dbReference>
<evidence type="ECO:0000256" key="6">
    <source>
        <dbReference type="RuleBase" id="RU003567"/>
    </source>
</evidence>
<keyword evidence="8" id="KW-1185">Reference proteome</keyword>
<keyword evidence="2" id="KW-0963">Cytoplasm</keyword>
<dbReference type="GO" id="GO:0051117">
    <property type="term" value="F:ATPase binding"/>
    <property type="evidence" value="ECO:0007669"/>
    <property type="project" value="TreeGrafter"/>
</dbReference>
<dbReference type="InterPro" id="IPR001907">
    <property type="entry name" value="ClpP"/>
</dbReference>
<reference evidence="7 8" key="1">
    <citation type="submission" date="2015-04" db="EMBL/GenBank/DDBJ databases">
        <authorList>
            <person name="Cao L."/>
            <person name="Gao C.H."/>
        </authorList>
    </citation>
    <scope>NUCLEOTIDE SEQUENCE [LARGE SCALE GENOMIC DNA]</scope>
    <source>
        <strain evidence="7 8">SH3</strain>
    </source>
</reference>